<dbReference type="EMBL" id="CP046172">
    <property type="protein sequence ID" value="QIS12057.1"/>
    <property type="molecule type" value="Genomic_DNA"/>
</dbReference>
<dbReference type="SUPFAM" id="SSF47240">
    <property type="entry name" value="Ferritin-like"/>
    <property type="match status" value="1"/>
</dbReference>
<sequence>MRAFGDGRRRGGQARTDWLTDFLLAAAHRARQPPPEWNRLRPLPSELTTGLARFPGRWRDSTLLACSTGSGDPDYVAAVRLYLAEKVEHARLIDQILAATAEVRPARHGRDLCAELRARLVSDVIAARYFRALRDGTIDPVLTEVARRIHADQMRHLEFHKSQLRTEYAHRGPLRRTAARALCWARLGRALTVTAVEQRAALRFLGVGRREFAGDTVVLFRHLLSRIFARAAAAGLPS</sequence>
<evidence type="ECO:0000313" key="1">
    <source>
        <dbReference type="EMBL" id="QIS12057.1"/>
    </source>
</evidence>
<dbReference type="KEGG" id="nah:F5544_20970"/>
<evidence type="ECO:0000313" key="2">
    <source>
        <dbReference type="Proteomes" id="UP000503540"/>
    </source>
</evidence>
<dbReference type="Proteomes" id="UP000503540">
    <property type="component" value="Chromosome"/>
</dbReference>
<reference evidence="1 2" key="1">
    <citation type="journal article" date="2019" name="ACS Chem. Biol.">
        <title>Identification and Mobilization of a Cryptic Antibiotic Biosynthesis Gene Locus from a Human-Pathogenic Nocardia Isolate.</title>
        <authorList>
            <person name="Herisse M."/>
            <person name="Ishida K."/>
            <person name="Porter J.L."/>
            <person name="Howden B."/>
            <person name="Hertweck C."/>
            <person name="Stinear T.P."/>
            <person name="Pidot S.J."/>
        </authorList>
    </citation>
    <scope>NUCLEOTIDE SEQUENCE [LARGE SCALE GENOMIC DNA]</scope>
    <source>
        <strain evidence="1 2">AUSMDU00012717</strain>
    </source>
</reference>
<dbReference type="AlphaFoldDB" id="A0A6G9YG64"/>
<organism evidence="1 2">
    <name type="scientific">Nocardia arthritidis</name>
    <dbReference type="NCBI Taxonomy" id="228602"/>
    <lineage>
        <taxon>Bacteria</taxon>
        <taxon>Bacillati</taxon>
        <taxon>Actinomycetota</taxon>
        <taxon>Actinomycetes</taxon>
        <taxon>Mycobacteriales</taxon>
        <taxon>Nocardiaceae</taxon>
        <taxon>Nocardia</taxon>
    </lineage>
</organism>
<keyword evidence="2" id="KW-1185">Reference proteome</keyword>
<accession>A0A6G9YG64</accession>
<proteinExistence type="predicted"/>
<name>A0A6G9YG64_9NOCA</name>
<dbReference type="RefSeq" id="WP_167474792.1">
    <property type="nucleotide sequence ID" value="NZ_CP046172.1"/>
</dbReference>
<protein>
    <recommendedName>
        <fullName evidence="3">Ferritin-like domain-containing protein</fullName>
    </recommendedName>
</protein>
<gene>
    <name evidence="1" type="ORF">F5544_20970</name>
</gene>
<evidence type="ECO:0008006" key="3">
    <source>
        <dbReference type="Google" id="ProtNLM"/>
    </source>
</evidence>
<dbReference type="InterPro" id="IPR009078">
    <property type="entry name" value="Ferritin-like_SF"/>
</dbReference>